<sequence length="1106" mass="126263">MTQATPKPNPEVVLNRLKDFQRCTVEHVFDRMYEANEPTRRFLVADEVGLGKTLVARGVIAKVVEHLWQQRSINIIYICSSGDIARQNVQRLNISSDVEFKSPDRITLLPQHVEDLKKNKLNFIALTPGTSFDLKNATGRKEERVLLYWMLKSIWQLDGAAPKNVLQVGVEKQNFREQIKRFDRDRSISRGLKSAFRAALADDNAECRERGRSTLKVRFNRVCRELPRSREWKRIPEDTRSEIRSMIGELRALLAETCIRALSPDLIILDEFQRFRSLLEGEDDAGLLAEKLFEWKDARVLLLSATPYKMYTRGLDAGDDDHYRDFLKTINFLLSDANAAERIDKTLREFRRSLYQLTEGDGQQAEKHRCSLESQLRDVMVRTERMAVSTTRDAMLKEVRSPVPITKEDIESFLETGRLINWLESVNGGQLTDQTEYWKSAPFLLNFMEQYKLKQSFDTTADWLRRGSRAAKELAAQLLACKHSLLSTGVMENYESIDPVNSRLRELASETLECDGAELWKLLWLPPSAPYHELAGPFAATGLGQFTKRLIFSSWKVVPKAISVLLSYEAERQMFQSFDAEARNTTADRERRARLLDFARSQGRLSGMPVLGLVYPCSFFATYCDPLELAKPALREGRRPPLSEVLGKARTTIKKALRKLTRNQPNTGPTDADWYWVAPILLDLETWPNEIGEWLEYASLAEDWRGPYIPRREGTADTAWTDHVKRAVELANNPGELGRPPDDLGDVMALAAIGGPATAALRALVRMCQGEQLTTNMEVRDAAGAIGWALRYQFNLPEVIAMIRGLNRAEPYWRRVLEYCCDGCLQSVLDEYMHVQHDAQSLAGKPPEVSVKALATSLTEAVTIRVSQPHIDDIQASKDGAIKVQSHVTRSRFAMRFGDDHAEQESSRLRKEHVRAAFNSPFWPFVLATTSIGQEGLDFHQYCHAVVHWNLPANPVDLEQREGRVHRYKGHAVRKNVASRHVTAISDSRRDEDPWTYLFEAARRSRVTNHDLIPYWLYSIEDGAMIERHLPMLPLSKEISMVPDLKRSLAVYRMVFGQPRQDDLLEYLSQQFTAEQLAEHFQKLRIDLTPPLALTTVERSMTTSSC</sequence>
<dbReference type="GO" id="GO:0004386">
    <property type="term" value="F:helicase activity"/>
    <property type="evidence" value="ECO:0007669"/>
    <property type="project" value="UniProtKB-KW"/>
</dbReference>
<dbReference type="InterPro" id="IPR014001">
    <property type="entry name" value="Helicase_ATP-bd"/>
</dbReference>
<organism evidence="2 3">
    <name type="scientific">Symmachiella dynata</name>
    <dbReference type="NCBI Taxonomy" id="2527995"/>
    <lineage>
        <taxon>Bacteria</taxon>
        <taxon>Pseudomonadati</taxon>
        <taxon>Planctomycetota</taxon>
        <taxon>Planctomycetia</taxon>
        <taxon>Planctomycetales</taxon>
        <taxon>Planctomycetaceae</taxon>
        <taxon>Symmachiella</taxon>
    </lineage>
</organism>
<gene>
    <name evidence="2" type="ORF">Mal52_53700</name>
</gene>
<dbReference type="Gene3D" id="3.40.50.300">
    <property type="entry name" value="P-loop containing nucleotide triphosphate hydrolases"/>
    <property type="match status" value="2"/>
</dbReference>
<dbReference type="Pfam" id="PF00271">
    <property type="entry name" value="Helicase_C"/>
    <property type="match status" value="1"/>
</dbReference>
<dbReference type="KEGG" id="sdyn:Mal52_53700"/>
<keyword evidence="2" id="KW-0067">ATP-binding</keyword>
<proteinExistence type="predicted"/>
<dbReference type="AlphaFoldDB" id="A0A517ZWG8"/>
<keyword evidence="3" id="KW-1185">Reference proteome</keyword>
<dbReference type="InterPro" id="IPR027417">
    <property type="entry name" value="P-loop_NTPase"/>
</dbReference>
<accession>A0A517ZWG8</accession>
<keyword evidence="2" id="KW-0378">Hydrolase</keyword>
<dbReference type="PROSITE" id="PS51194">
    <property type="entry name" value="HELICASE_CTER"/>
    <property type="match status" value="1"/>
</dbReference>
<dbReference type="SMART" id="SM00487">
    <property type="entry name" value="DEXDc"/>
    <property type="match status" value="1"/>
</dbReference>
<dbReference type="EMBL" id="CP036276">
    <property type="protein sequence ID" value="QDU46847.1"/>
    <property type="molecule type" value="Genomic_DNA"/>
</dbReference>
<evidence type="ECO:0000259" key="1">
    <source>
        <dbReference type="PROSITE" id="PS51194"/>
    </source>
</evidence>
<keyword evidence="2" id="KW-0547">Nucleotide-binding</keyword>
<dbReference type="RefSeq" id="WP_145379404.1">
    <property type="nucleotide sequence ID" value="NZ_CP036276.1"/>
</dbReference>
<protein>
    <submittedName>
        <fullName evidence="2">ATP-dependent helicase HepA</fullName>
    </submittedName>
</protein>
<dbReference type="Proteomes" id="UP000319383">
    <property type="component" value="Chromosome"/>
</dbReference>
<evidence type="ECO:0000313" key="2">
    <source>
        <dbReference type="EMBL" id="QDU46847.1"/>
    </source>
</evidence>
<dbReference type="SUPFAM" id="SSF52540">
    <property type="entry name" value="P-loop containing nucleoside triphosphate hydrolases"/>
    <property type="match status" value="2"/>
</dbReference>
<reference evidence="2 3" key="1">
    <citation type="submission" date="2019-02" db="EMBL/GenBank/DDBJ databases">
        <title>Deep-cultivation of Planctomycetes and their phenomic and genomic characterization uncovers novel biology.</title>
        <authorList>
            <person name="Wiegand S."/>
            <person name="Jogler M."/>
            <person name="Boedeker C."/>
            <person name="Pinto D."/>
            <person name="Vollmers J."/>
            <person name="Rivas-Marin E."/>
            <person name="Kohn T."/>
            <person name="Peeters S.H."/>
            <person name="Heuer A."/>
            <person name="Rast P."/>
            <person name="Oberbeckmann S."/>
            <person name="Bunk B."/>
            <person name="Jeske O."/>
            <person name="Meyerdierks A."/>
            <person name="Storesund J.E."/>
            <person name="Kallscheuer N."/>
            <person name="Luecker S."/>
            <person name="Lage O.M."/>
            <person name="Pohl T."/>
            <person name="Merkel B.J."/>
            <person name="Hornburger P."/>
            <person name="Mueller R.-W."/>
            <person name="Bruemmer F."/>
            <person name="Labrenz M."/>
            <person name="Spormann A.M."/>
            <person name="Op den Camp H."/>
            <person name="Overmann J."/>
            <person name="Amann R."/>
            <person name="Jetten M.S.M."/>
            <person name="Mascher T."/>
            <person name="Medema M.H."/>
            <person name="Devos D.P."/>
            <person name="Kaster A.-K."/>
            <person name="Ovreas L."/>
            <person name="Rohde M."/>
            <person name="Galperin M.Y."/>
            <person name="Jogler C."/>
        </authorList>
    </citation>
    <scope>NUCLEOTIDE SEQUENCE [LARGE SCALE GENOMIC DNA]</scope>
    <source>
        <strain evidence="2 3">Mal52</strain>
    </source>
</reference>
<name>A0A517ZWG8_9PLAN</name>
<dbReference type="InterPro" id="IPR001650">
    <property type="entry name" value="Helicase_C-like"/>
</dbReference>
<evidence type="ECO:0000313" key="3">
    <source>
        <dbReference type="Proteomes" id="UP000319383"/>
    </source>
</evidence>
<keyword evidence="2" id="KW-0347">Helicase</keyword>
<feature type="domain" description="Helicase C-terminal" evidence="1">
    <location>
        <begin position="857"/>
        <end position="1021"/>
    </location>
</feature>